<sequence>MSEILAITAAAQPTVPVTWTTASGTTATAQMPTHLHAAYASDAHTAAVVQLAEAPQTAPAVSPGGVVGLSGATLVGLGIVVWFAARWKQTPKEVKRSFFLGIVATVLVGSWGLFGTLTGTVRTTGDSVGTSLSNTVGQGQGH</sequence>
<organism evidence="3 4">
    <name type="scientific">Kitasatospora phosalacinea</name>
    <dbReference type="NCBI Taxonomy" id="2065"/>
    <lineage>
        <taxon>Bacteria</taxon>
        <taxon>Bacillati</taxon>
        <taxon>Actinomycetota</taxon>
        <taxon>Actinomycetes</taxon>
        <taxon>Kitasatosporales</taxon>
        <taxon>Streptomycetaceae</taxon>
        <taxon>Kitasatospora</taxon>
    </lineage>
</organism>
<evidence type="ECO:0000256" key="1">
    <source>
        <dbReference type="SAM" id="Phobius"/>
    </source>
</evidence>
<keyword evidence="1" id="KW-1133">Transmembrane helix</keyword>
<accession>A0A9W6QIE2</accession>
<comment type="caution">
    <text evidence="3">The sequence shown here is derived from an EMBL/GenBank/DDBJ whole genome shotgun (WGS) entry which is preliminary data.</text>
</comment>
<evidence type="ECO:0000259" key="2">
    <source>
        <dbReference type="Pfam" id="PF09925"/>
    </source>
</evidence>
<keyword evidence="1" id="KW-0812">Transmembrane</keyword>
<feature type="transmembrane region" description="Helical" evidence="1">
    <location>
        <begin position="65"/>
        <end position="85"/>
    </location>
</feature>
<dbReference type="Pfam" id="PF09925">
    <property type="entry name" value="DUF2157"/>
    <property type="match status" value="1"/>
</dbReference>
<protein>
    <recommendedName>
        <fullName evidence="2">DUF2157 domain-containing protein</fullName>
    </recommendedName>
</protein>
<dbReference type="Proteomes" id="UP001165041">
    <property type="component" value="Unassembled WGS sequence"/>
</dbReference>
<dbReference type="InterPro" id="IPR018677">
    <property type="entry name" value="DUF2157"/>
</dbReference>
<feature type="transmembrane region" description="Helical" evidence="1">
    <location>
        <begin position="97"/>
        <end position="114"/>
    </location>
</feature>
<gene>
    <name evidence="3" type="ORF">Kpho02_72940</name>
</gene>
<evidence type="ECO:0000313" key="3">
    <source>
        <dbReference type="EMBL" id="GLW74997.1"/>
    </source>
</evidence>
<dbReference type="RefSeq" id="WP_285740553.1">
    <property type="nucleotide sequence ID" value="NZ_BSSA01000043.1"/>
</dbReference>
<dbReference type="AlphaFoldDB" id="A0A9W6QIE2"/>
<name>A0A9W6QIE2_9ACTN</name>
<evidence type="ECO:0000313" key="4">
    <source>
        <dbReference type="Proteomes" id="UP001165041"/>
    </source>
</evidence>
<keyword evidence="1" id="KW-0472">Membrane</keyword>
<feature type="domain" description="DUF2157" evidence="2">
    <location>
        <begin position="47"/>
        <end position="115"/>
    </location>
</feature>
<proteinExistence type="predicted"/>
<reference evidence="3" key="1">
    <citation type="submission" date="2023-02" db="EMBL/GenBank/DDBJ databases">
        <title>Kitasatospora phosalacinea NBRC 14627.</title>
        <authorList>
            <person name="Ichikawa N."/>
            <person name="Sato H."/>
            <person name="Tonouchi N."/>
        </authorList>
    </citation>
    <scope>NUCLEOTIDE SEQUENCE</scope>
    <source>
        <strain evidence="3">NBRC 14627</strain>
    </source>
</reference>
<dbReference type="EMBL" id="BSSA01000043">
    <property type="protein sequence ID" value="GLW74997.1"/>
    <property type="molecule type" value="Genomic_DNA"/>
</dbReference>